<feature type="domain" description="Glycosyl transferase family 1" evidence="1">
    <location>
        <begin position="200"/>
        <end position="354"/>
    </location>
</feature>
<dbReference type="EMBL" id="JAOQJV010000009">
    <property type="protein sequence ID" value="MCU6700191.1"/>
    <property type="molecule type" value="Genomic_DNA"/>
</dbReference>
<keyword evidence="4" id="KW-1185">Reference proteome</keyword>
<protein>
    <submittedName>
        <fullName evidence="3">Glycosyltransferase family 4 protein</fullName>
    </submittedName>
</protein>
<organism evidence="3 4">
    <name type="scientific">Dorea ammoniilytica</name>
    <dbReference type="NCBI Taxonomy" id="2981788"/>
    <lineage>
        <taxon>Bacteria</taxon>
        <taxon>Bacillati</taxon>
        <taxon>Bacillota</taxon>
        <taxon>Clostridia</taxon>
        <taxon>Lachnospirales</taxon>
        <taxon>Lachnospiraceae</taxon>
        <taxon>Dorea</taxon>
    </lineage>
</organism>
<dbReference type="SUPFAM" id="SSF53756">
    <property type="entry name" value="UDP-Glycosyltransferase/glycogen phosphorylase"/>
    <property type="match status" value="1"/>
</dbReference>
<proteinExistence type="predicted"/>
<dbReference type="PANTHER" id="PTHR45871">
    <property type="entry name" value="N-ACETYLGLUCOSAMINYL-PHOSPHATIDYLINOSITOL BIOSYNTHETIC PROTEIN"/>
    <property type="match status" value="1"/>
</dbReference>
<dbReference type="RefSeq" id="WP_262581638.1">
    <property type="nucleotide sequence ID" value="NZ_JAOQJV010000009.1"/>
</dbReference>
<evidence type="ECO:0000259" key="2">
    <source>
        <dbReference type="Pfam" id="PF13439"/>
    </source>
</evidence>
<dbReference type="Gene3D" id="3.40.50.2000">
    <property type="entry name" value="Glycogen Phosphorylase B"/>
    <property type="match status" value="2"/>
</dbReference>
<dbReference type="PANTHER" id="PTHR45871:SF1">
    <property type="entry name" value="PHOSPHATIDYLINOSITOL N-ACETYLGLUCOSAMINYLTRANSFERASE SUBUNIT A"/>
    <property type="match status" value="1"/>
</dbReference>
<dbReference type="CDD" id="cd03801">
    <property type="entry name" value="GT4_PimA-like"/>
    <property type="match status" value="1"/>
</dbReference>
<dbReference type="InterPro" id="IPR028098">
    <property type="entry name" value="Glyco_trans_4-like_N"/>
</dbReference>
<sequence>MGKKYCIFAAQFLPHMGGIENYTYNISKELIRRGNQVVVITNNTIDSPIHENIEGIKVLRFPCYNFINGRFPVMKLNKDFWKIHRYLKRQEYDIVVINARFYLHSIYAAVYAKCKGIKSICIEHGTSHLSVHNKCLDFIGGVYEHMHTFVLKRVCRDYYGVSEACCAWSKHFHITSKGVLYNAVDLEKIEKLKAQAGRDFRTEYKIKDDAVVIAFTGRLLKEKGIYELIEAVERYNHTQNEKVYLLLAGEGEEMDYVKRHQSEYIVPLGRLKFEDIISLLVQSDIFCLPSVSEGFSTSALEAAACSCYIITTERGGTKELVAGEEYGAVMPDNSVEHIYRAVDRAVRDAELRKKGQELCYNRLKDKFTWQHTTDNLERIVQE</sequence>
<reference evidence="3 4" key="1">
    <citation type="journal article" date="2021" name="ISME Commun">
        <title>Automated analysis of genomic sequences facilitates high-throughput and comprehensive description of bacteria.</title>
        <authorList>
            <person name="Hitch T.C.A."/>
        </authorList>
    </citation>
    <scope>NUCLEOTIDE SEQUENCE [LARGE SCALE GENOMIC DNA]</scope>
    <source>
        <strain evidence="3 4">Sanger_02</strain>
    </source>
</reference>
<evidence type="ECO:0000313" key="4">
    <source>
        <dbReference type="Proteomes" id="UP001207605"/>
    </source>
</evidence>
<dbReference type="Pfam" id="PF00534">
    <property type="entry name" value="Glycos_transf_1"/>
    <property type="match status" value="1"/>
</dbReference>
<comment type="caution">
    <text evidence="3">The sequence shown here is derived from an EMBL/GenBank/DDBJ whole genome shotgun (WGS) entry which is preliminary data.</text>
</comment>
<dbReference type="Pfam" id="PF13439">
    <property type="entry name" value="Glyco_transf_4"/>
    <property type="match status" value="1"/>
</dbReference>
<dbReference type="InterPro" id="IPR001296">
    <property type="entry name" value="Glyco_trans_1"/>
</dbReference>
<dbReference type="Proteomes" id="UP001207605">
    <property type="component" value="Unassembled WGS sequence"/>
</dbReference>
<gene>
    <name evidence="3" type="ORF">OCV65_08120</name>
</gene>
<evidence type="ECO:0000313" key="3">
    <source>
        <dbReference type="EMBL" id="MCU6700191.1"/>
    </source>
</evidence>
<evidence type="ECO:0000259" key="1">
    <source>
        <dbReference type="Pfam" id="PF00534"/>
    </source>
</evidence>
<feature type="domain" description="Glycosyltransferase subfamily 4-like N-terminal" evidence="2">
    <location>
        <begin position="16"/>
        <end position="188"/>
    </location>
</feature>
<accession>A0ABT2S6I7</accession>
<name>A0ABT2S6I7_9FIRM</name>